<reference evidence="9 10" key="1">
    <citation type="journal article" date="2010" name="BMC Genomics">
        <title>Genome analysis and comparative genomics of a Giardia intestinalis assemblage E isolate.</title>
        <authorList>
            <person name="Jerlstrom-Hultqvist J."/>
            <person name="Franzen O."/>
            <person name="Ankarklev J."/>
            <person name="Xu F."/>
            <person name="Nohynkova E."/>
            <person name="Andersson J.O."/>
            <person name="Svard S.G."/>
            <person name="Andersson B."/>
        </authorList>
    </citation>
    <scope>NUCLEOTIDE SEQUENCE [LARGE SCALE GENOMIC DNA]</scope>
    <source>
        <strain evidence="9 10">P15</strain>
    </source>
</reference>
<sequence>MSSESGGRRRNPVEGNEAQSTADSRPMNVPMKEPSRKTRKTIKRKTQKVASSAADKARRREQGSSRIFLPPTNLPVSEDGCVVAEPTTPIPLGTHPAPTGSIADYTSWLKDAGVHLRNYTFGDLPTYLSYAIHSTKSCHGHFCVSCHASFGTPKGLEQHVWGNLTHLGLTLLVPLYVERDSQPGALCCPFCDFATDRQSQLTLHQALTPDCRRPTWALTMACRNAPDRSNIGLEHFPDSPEVLRYDPEYLFGQTKPALLNNQQHQSALELLAAWSNQVNLSPQQGQQEPAPLVTLDPLPPEQARDAQSLTPPQRTLEPAELYERGITPDTYQHTVNASSLTGDMLRYHSENEGLVCTRERLVRTIEKLHLSYESVEAFMDMLMGTKVGGIPTCPTCLRCYRSDLDLRRHLLETEHSTLSGTR</sequence>
<dbReference type="SMART" id="SM00355">
    <property type="entry name" value="ZnF_C2H2"/>
    <property type="match status" value="3"/>
</dbReference>
<name>E1F5Z4_GIAIA</name>
<feature type="compositionally biased region" description="Basic residues" evidence="7">
    <location>
        <begin position="37"/>
        <end position="47"/>
    </location>
</feature>
<dbReference type="GO" id="GO:0010468">
    <property type="term" value="P:regulation of gene expression"/>
    <property type="evidence" value="ECO:0007669"/>
    <property type="project" value="UniProtKB-ARBA"/>
</dbReference>
<evidence type="ECO:0000256" key="2">
    <source>
        <dbReference type="ARBA" id="ARBA00022723"/>
    </source>
</evidence>
<dbReference type="Proteomes" id="UP000008974">
    <property type="component" value="Unassembled WGS sequence"/>
</dbReference>
<keyword evidence="6" id="KW-0539">Nucleus</keyword>
<dbReference type="InterPro" id="IPR013087">
    <property type="entry name" value="Znf_C2H2_type"/>
</dbReference>
<keyword evidence="4" id="KW-0863">Zinc-finger</keyword>
<dbReference type="GO" id="GO:0005634">
    <property type="term" value="C:nucleus"/>
    <property type="evidence" value="ECO:0007669"/>
    <property type="project" value="UniProtKB-SubCell"/>
</dbReference>
<evidence type="ECO:0000313" key="9">
    <source>
        <dbReference type="EMBL" id="EFO62057.1"/>
    </source>
</evidence>
<evidence type="ECO:0000256" key="7">
    <source>
        <dbReference type="SAM" id="MobiDB-lite"/>
    </source>
</evidence>
<accession>E1F5Z4</accession>
<evidence type="ECO:0000256" key="3">
    <source>
        <dbReference type="ARBA" id="ARBA00022737"/>
    </source>
</evidence>
<feature type="region of interest" description="Disordered" evidence="7">
    <location>
        <begin position="1"/>
        <end position="71"/>
    </location>
</feature>
<dbReference type="PROSITE" id="PS00028">
    <property type="entry name" value="ZINC_FINGER_C2H2_1"/>
    <property type="match status" value="1"/>
</dbReference>
<keyword evidence="2" id="KW-0479">Metal-binding</keyword>
<comment type="subcellular location">
    <subcellularLocation>
        <location evidence="1">Nucleus</location>
    </subcellularLocation>
</comment>
<dbReference type="InterPro" id="IPR056438">
    <property type="entry name" value="Znf-C2H2_CTCF"/>
</dbReference>
<evidence type="ECO:0000256" key="6">
    <source>
        <dbReference type="ARBA" id="ARBA00023242"/>
    </source>
</evidence>
<comment type="caution">
    <text evidence="9">The sequence shown here is derived from an EMBL/GenBank/DDBJ whole genome shotgun (WGS) entry which is preliminary data.</text>
</comment>
<keyword evidence="5" id="KW-0862">Zinc</keyword>
<dbReference type="VEuPathDB" id="GiardiaDB:GLP15_1893"/>
<dbReference type="EMBL" id="ACVC01000194">
    <property type="protein sequence ID" value="EFO62057.1"/>
    <property type="molecule type" value="Genomic_DNA"/>
</dbReference>
<evidence type="ECO:0000256" key="5">
    <source>
        <dbReference type="ARBA" id="ARBA00022833"/>
    </source>
</evidence>
<keyword evidence="3" id="KW-0677">Repeat</keyword>
<evidence type="ECO:0000313" key="10">
    <source>
        <dbReference type="Proteomes" id="UP000008974"/>
    </source>
</evidence>
<dbReference type="Pfam" id="PF23611">
    <property type="entry name" value="zf-C2H2_16"/>
    <property type="match status" value="1"/>
</dbReference>
<gene>
    <name evidence="9" type="ORF">GLP15_1893</name>
</gene>
<dbReference type="GO" id="GO:0008270">
    <property type="term" value="F:zinc ion binding"/>
    <property type="evidence" value="ECO:0007669"/>
    <property type="project" value="UniProtKB-KW"/>
</dbReference>
<proteinExistence type="predicted"/>
<feature type="domain" description="C2H2-type" evidence="8">
    <location>
        <begin position="393"/>
        <end position="415"/>
    </location>
</feature>
<evidence type="ECO:0000256" key="1">
    <source>
        <dbReference type="ARBA" id="ARBA00004123"/>
    </source>
</evidence>
<organism evidence="9 10">
    <name type="scientific">Giardia intestinalis (strain P15)</name>
    <name type="common">Giardia lamblia</name>
    <dbReference type="NCBI Taxonomy" id="658858"/>
    <lineage>
        <taxon>Eukaryota</taxon>
        <taxon>Metamonada</taxon>
        <taxon>Diplomonadida</taxon>
        <taxon>Hexamitidae</taxon>
        <taxon>Giardiinae</taxon>
        <taxon>Giardia</taxon>
    </lineage>
</organism>
<dbReference type="AlphaFoldDB" id="E1F5Z4"/>
<evidence type="ECO:0000259" key="8">
    <source>
        <dbReference type="PROSITE" id="PS00028"/>
    </source>
</evidence>
<protein>
    <recommendedName>
        <fullName evidence="8">C2H2-type domain-containing protein</fullName>
    </recommendedName>
</protein>
<evidence type="ECO:0000256" key="4">
    <source>
        <dbReference type="ARBA" id="ARBA00022771"/>
    </source>
</evidence>